<dbReference type="OrthoDB" id="7570189at2"/>
<protein>
    <submittedName>
        <fullName evidence="1">Head-tail adaptor protein</fullName>
    </submittedName>
</protein>
<dbReference type="InterPro" id="IPR008767">
    <property type="entry name" value="Phage_SPP1_head-tail_adaptor"/>
</dbReference>
<dbReference type="Pfam" id="PF05521">
    <property type="entry name" value="Phage_HCP"/>
    <property type="match status" value="1"/>
</dbReference>
<organism evidence="1 2">
    <name type="scientific">Arsenicitalea aurantiaca</name>
    <dbReference type="NCBI Taxonomy" id="1783274"/>
    <lineage>
        <taxon>Bacteria</taxon>
        <taxon>Pseudomonadati</taxon>
        <taxon>Pseudomonadota</taxon>
        <taxon>Alphaproteobacteria</taxon>
        <taxon>Hyphomicrobiales</taxon>
        <taxon>Devosiaceae</taxon>
        <taxon>Arsenicitalea</taxon>
    </lineage>
</organism>
<dbReference type="EMBL" id="RZNJ01000003">
    <property type="protein sequence ID" value="RUT30998.1"/>
    <property type="molecule type" value="Genomic_DNA"/>
</dbReference>
<evidence type="ECO:0000313" key="2">
    <source>
        <dbReference type="Proteomes" id="UP000281547"/>
    </source>
</evidence>
<dbReference type="InterPro" id="IPR038666">
    <property type="entry name" value="SSP1_head-tail_sf"/>
</dbReference>
<dbReference type="AlphaFoldDB" id="A0A433XAE5"/>
<proteinExistence type="predicted"/>
<dbReference type="Proteomes" id="UP000281547">
    <property type="component" value="Unassembled WGS sequence"/>
</dbReference>
<dbReference type="RefSeq" id="WP_127188244.1">
    <property type="nucleotide sequence ID" value="NZ_RZNJ01000003.1"/>
</dbReference>
<dbReference type="NCBIfam" id="TIGR01563">
    <property type="entry name" value="gp16_SPP1"/>
    <property type="match status" value="1"/>
</dbReference>
<comment type="caution">
    <text evidence="1">The sequence shown here is derived from an EMBL/GenBank/DDBJ whole genome shotgun (WGS) entry which is preliminary data.</text>
</comment>
<sequence>MSERAPGIGALTDRVELARRDMAPLPGGGHEVIYVPLGRAWARVRVLSGRRGELADGRAVTISHAVVLRWRSDIGPGDRIIYRGEPLDVVSAGDLNGRRAWLSCACSAGRVIG</sequence>
<name>A0A433XAE5_9HYPH</name>
<dbReference type="Gene3D" id="2.40.10.270">
    <property type="entry name" value="Bacteriophage SPP1 head-tail adaptor protein"/>
    <property type="match status" value="1"/>
</dbReference>
<accession>A0A433XAE5</accession>
<keyword evidence="2" id="KW-1185">Reference proteome</keyword>
<evidence type="ECO:0000313" key="1">
    <source>
        <dbReference type="EMBL" id="RUT30998.1"/>
    </source>
</evidence>
<reference evidence="1 2" key="1">
    <citation type="journal article" date="2016" name="Int. J. Syst. Evol. Microbiol.">
        <title>Arsenicitalea aurantiaca gen. nov., sp. nov., a new member of the family Hyphomicrobiaceae, isolated from high-arsenic sediment.</title>
        <authorList>
            <person name="Mu Y."/>
            <person name="Zhou L."/>
            <person name="Zeng X.C."/>
            <person name="Liu L."/>
            <person name="Pan Y."/>
            <person name="Chen X."/>
            <person name="Wang J."/>
            <person name="Li S."/>
            <person name="Li W.J."/>
            <person name="Wang Y."/>
        </authorList>
    </citation>
    <scope>NUCLEOTIDE SEQUENCE [LARGE SCALE GENOMIC DNA]</scope>
    <source>
        <strain evidence="1 2">42-50</strain>
    </source>
</reference>
<gene>
    <name evidence="1" type="ORF">EMQ25_08955</name>
</gene>